<dbReference type="PANTHER" id="PTHR18945">
    <property type="entry name" value="NEUROTRANSMITTER GATED ION CHANNEL"/>
    <property type="match status" value="1"/>
</dbReference>
<dbReference type="InterPro" id="IPR006202">
    <property type="entry name" value="Neur_chan_lig-bd"/>
</dbReference>
<evidence type="ECO:0000256" key="4">
    <source>
        <dbReference type="ARBA" id="ARBA00023136"/>
    </source>
</evidence>
<keyword evidence="2 5" id="KW-0812">Transmembrane</keyword>
<feature type="domain" description="Neurotransmitter-gated ion-channel ligand-binding" evidence="6">
    <location>
        <begin position="5"/>
        <end position="164"/>
    </location>
</feature>
<evidence type="ECO:0000313" key="9">
    <source>
        <dbReference type="Proteomes" id="UP000242188"/>
    </source>
</evidence>
<dbReference type="OrthoDB" id="6156331at2759"/>
<dbReference type="EMBL" id="NEDP02004513">
    <property type="protein sequence ID" value="OWF45406.1"/>
    <property type="molecule type" value="Genomic_DNA"/>
</dbReference>
<dbReference type="CDD" id="cd18989">
    <property type="entry name" value="LGIC_ECD_cation"/>
    <property type="match status" value="1"/>
</dbReference>
<dbReference type="InterPro" id="IPR036734">
    <property type="entry name" value="Neur_chan_lig-bd_sf"/>
</dbReference>
<proteinExistence type="predicted"/>
<evidence type="ECO:0000256" key="2">
    <source>
        <dbReference type="ARBA" id="ARBA00022692"/>
    </source>
</evidence>
<dbReference type="GO" id="GO:0016020">
    <property type="term" value="C:membrane"/>
    <property type="evidence" value="ECO:0007669"/>
    <property type="project" value="UniProtKB-SubCell"/>
</dbReference>
<feature type="domain" description="Neurotransmitter-gated ion-channel transmembrane" evidence="7">
    <location>
        <begin position="175"/>
        <end position="293"/>
    </location>
</feature>
<dbReference type="InterPro" id="IPR036719">
    <property type="entry name" value="Neuro-gated_channel_TM_sf"/>
</dbReference>
<dbReference type="CDD" id="cd19051">
    <property type="entry name" value="LGIC_TM_cation"/>
    <property type="match status" value="1"/>
</dbReference>
<evidence type="ECO:0000256" key="5">
    <source>
        <dbReference type="SAM" id="Phobius"/>
    </source>
</evidence>
<feature type="transmembrane region" description="Helical" evidence="5">
    <location>
        <begin position="348"/>
        <end position="370"/>
    </location>
</feature>
<keyword evidence="8" id="KW-0675">Receptor</keyword>
<dbReference type="PRINTS" id="PR00252">
    <property type="entry name" value="NRIONCHANNEL"/>
</dbReference>
<keyword evidence="9" id="KW-1185">Reference proteome</keyword>
<comment type="subcellular location">
    <subcellularLocation>
        <location evidence="1">Membrane</location>
        <topology evidence="1">Multi-pass membrane protein</topology>
    </subcellularLocation>
</comment>
<evidence type="ECO:0000256" key="3">
    <source>
        <dbReference type="ARBA" id="ARBA00022989"/>
    </source>
</evidence>
<evidence type="ECO:0000256" key="1">
    <source>
        <dbReference type="ARBA" id="ARBA00004141"/>
    </source>
</evidence>
<name>A0A210Q9J8_MIZYE</name>
<dbReference type="SUPFAM" id="SSF90112">
    <property type="entry name" value="Neurotransmitter-gated ion-channel transmembrane pore"/>
    <property type="match status" value="1"/>
</dbReference>
<dbReference type="InterPro" id="IPR006029">
    <property type="entry name" value="Neurotrans-gated_channel_TM"/>
</dbReference>
<accession>A0A210Q9J8</accession>
<dbReference type="Gene3D" id="1.20.58.390">
    <property type="entry name" value="Neurotransmitter-gated ion-channel transmembrane domain"/>
    <property type="match status" value="1"/>
</dbReference>
<evidence type="ECO:0000259" key="6">
    <source>
        <dbReference type="Pfam" id="PF02931"/>
    </source>
</evidence>
<sequence length="377" mass="42915">MTLKEFDVQMSRFAVSGFLTSSWTDRRLEWLPSDHNGISSLQLYQGDIWTPGFVLWNSDTSLTSMGYDNTPVRAYSNGLIVWSPGQVFVTSCDADVTYFPFDIQRCAMDFTPHGYKMDEINMTIDETFPSKGESTLNTMWEVRQTKMFLTDMNNELMLHVSVTFSRRGLIFVLILILPVVLMSLVNLAVFFIPVEEGNRVDFSTTMLLTISVAMTVVGGYLPESSLPQISLMCYMVSIHVFISMLVMVFTVKSVQIYHRTETDEMSTMSKFLTKVLLGKRREKIGIKTPNKEDITEVKEFERPKWIISSPDDIGKDEVKIDNRAEDDTNQINDVSVTWKDVGSTFDRLSFIFFILLIGILDLVTISMVFLKGGKTPL</sequence>
<dbReference type="Pfam" id="PF02931">
    <property type="entry name" value="Neur_chan_LBD"/>
    <property type="match status" value="1"/>
</dbReference>
<dbReference type="Pfam" id="PF02932">
    <property type="entry name" value="Neur_chan_memb"/>
    <property type="match status" value="1"/>
</dbReference>
<evidence type="ECO:0000259" key="7">
    <source>
        <dbReference type="Pfam" id="PF02932"/>
    </source>
</evidence>
<dbReference type="InterPro" id="IPR038050">
    <property type="entry name" value="Neuro_actylchol_rec"/>
</dbReference>
<feature type="transmembrane region" description="Helical" evidence="5">
    <location>
        <begin position="169"/>
        <end position="192"/>
    </location>
</feature>
<dbReference type="STRING" id="6573.A0A210Q9J8"/>
<evidence type="ECO:0000313" key="8">
    <source>
        <dbReference type="EMBL" id="OWF45406.1"/>
    </source>
</evidence>
<feature type="transmembrane region" description="Helical" evidence="5">
    <location>
        <begin position="233"/>
        <end position="251"/>
    </location>
</feature>
<gene>
    <name evidence="8" type="ORF">KP79_PYT19313</name>
</gene>
<keyword evidence="3 5" id="KW-1133">Transmembrane helix</keyword>
<organism evidence="8 9">
    <name type="scientific">Mizuhopecten yessoensis</name>
    <name type="common">Japanese scallop</name>
    <name type="synonym">Patinopecten yessoensis</name>
    <dbReference type="NCBI Taxonomy" id="6573"/>
    <lineage>
        <taxon>Eukaryota</taxon>
        <taxon>Metazoa</taxon>
        <taxon>Spiralia</taxon>
        <taxon>Lophotrochozoa</taxon>
        <taxon>Mollusca</taxon>
        <taxon>Bivalvia</taxon>
        <taxon>Autobranchia</taxon>
        <taxon>Pteriomorphia</taxon>
        <taxon>Pectinida</taxon>
        <taxon>Pectinoidea</taxon>
        <taxon>Pectinidae</taxon>
        <taxon>Mizuhopecten</taxon>
    </lineage>
</organism>
<protein>
    <submittedName>
        <fullName evidence="8">Neuronal acetylcholine receptor subunit alpha-5</fullName>
    </submittedName>
</protein>
<dbReference type="InterPro" id="IPR006201">
    <property type="entry name" value="Neur_channel"/>
</dbReference>
<feature type="transmembrane region" description="Helical" evidence="5">
    <location>
        <begin position="204"/>
        <end position="221"/>
    </location>
</feature>
<dbReference type="GO" id="GO:0005230">
    <property type="term" value="F:extracellular ligand-gated monoatomic ion channel activity"/>
    <property type="evidence" value="ECO:0007669"/>
    <property type="project" value="InterPro"/>
</dbReference>
<dbReference type="Gene3D" id="2.70.170.10">
    <property type="entry name" value="Neurotransmitter-gated ion-channel ligand-binding domain"/>
    <property type="match status" value="1"/>
</dbReference>
<dbReference type="SUPFAM" id="SSF63712">
    <property type="entry name" value="Nicotinic receptor ligand binding domain-like"/>
    <property type="match status" value="1"/>
</dbReference>
<dbReference type="AlphaFoldDB" id="A0A210Q9J8"/>
<reference evidence="8 9" key="1">
    <citation type="journal article" date="2017" name="Nat. Ecol. Evol.">
        <title>Scallop genome provides insights into evolution of bilaterian karyotype and development.</title>
        <authorList>
            <person name="Wang S."/>
            <person name="Zhang J."/>
            <person name="Jiao W."/>
            <person name="Li J."/>
            <person name="Xun X."/>
            <person name="Sun Y."/>
            <person name="Guo X."/>
            <person name="Huan P."/>
            <person name="Dong B."/>
            <person name="Zhang L."/>
            <person name="Hu X."/>
            <person name="Sun X."/>
            <person name="Wang J."/>
            <person name="Zhao C."/>
            <person name="Wang Y."/>
            <person name="Wang D."/>
            <person name="Huang X."/>
            <person name="Wang R."/>
            <person name="Lv J."/>
            <person name="Li Y."/>
            <person name="Zhang Z."/>
            <person name="Liu B."/>
            <person name="Lu W."/>
            <person name="Hui Y."/>
            <person name="Liang J."/>
            <person name="Zhou Z."/>
            <person name="Hou R."/>
            <person name="Li X."/>
            <person name="Liu Y."/>
            <person name="Li H."/>
            <person name="Ning X."/>
            <person name="Lin Y."/>
            <person name="Zhao L."/>
            <person name="Xing Q."/>
            <person name="Dou J."/>
            <person name="Li Y."/>
            <person name="Mao J."/>
            <person name="Guo H."/>
            <person name="Dou H."/>
            <person name="Li T."/>
            <person name="Mu C."/>
            <person name="Jiang W."/>
            <person name="Fu Q."/>
            <person name="Fu X."/>
            <person name="Miao Y."/>
            <person name="Liu J."/>
            <person name="Yu Q."/>
            <person name="Li R."/>
            <person name="Liao H."/>
            <person name="Li X."/>
            <person name="Kong Y."/>
            <person name="Jiang Z."/>
            <person name="Chourrout D."/>
            <person name="Li R."/>
            <person name="Bao Z."/>
        </authorList>
    </citation>
    <scope>NUCLEOTIDE SEQUENCE [LARGE SCALE GENOMIC DNA]</scope>
    <source>
        <strain evidence="8 9">PY_sf001</strain>
    </source>
</reference>
<dbReference type="GO" id="GO:0004888">
    <property type="term" value="F:transmembrane signaling receptor activity"/>
    <property type="evidence" value="ECO:0007669"/>
    <property type="project" value="InterPro"/>
</dbReference>
<dbReference type="Proteomes" id="UP000242188">
    <property type="component" value="Unassembled WGS sequence"/>
</dbReference>
<comment type="caution">
    <text evidence="8">The sequence shown here is derived from an EMBL/GenBank/DDBJ whole genome shotgun (WGS) entry which is preliminary data.</text>
</comment>
<keyword evidence="4 5" id="KW-0472">Membrane</keyword>